<dbReference type="GO" id="GO:0106300">
    <property type="term" value="P:protein-DNA covalent cross-linking repair"/>
    <property type="evidence" value="ECO:0007669"/>
    <property type="project" value="InterPro"/>
</dbReference>
<accession>A0A0A7PNR7</accession>
<evidence type="ECO:0000313" key="1">
    <source>
        <dbReference type="EMBL" id="AJA11711.1"/>
    </source>
</evidence>
<dbReference type="RefSeq" id="WP_052182287.1">
    <property type="nucleotide sequence ID" value="NZ_CP009123.1"/>
</dbReference>
<reference evidence="1 2" key="1">
    <citation type="journal article" date="2015" name="Int. J. Syst. Evol. Microbiol.">
        <title>Description of Sphingopyxis fribergensis sp. nov. - a soil bacterium with the ability to degrade styrene and phenylacetic acid.</title>
        <authorList>
            <person name="Oelschlagel M."/>
            <person name="Ruckert C."/>
            <person name="Kalinowski J."/>
            <person name="Schmidt G."/>
            <person name="Schlomann M."/>
            <person name="Tischler D."/>
        </authorList>
    </citation>
    <scope>NUCLEOTIDE SEQUENCE [LARGE SCALE GENOMIC DNA]</scope>
    <source>
        <strain evidence="1 2">Kp5.2</strain>
        <plasmid evidence="1">pSfKp5.2</plasmid>
    </source>
</reference>
<dbReference type="GO" id="GO:0003697">
    <property type="term" value="F:single-stranded DNA binding"/>
    <property type="evidence" value="ECO:0007669"/>
    <property type="project" value="InterPro"/>
</dbReference>
<gene>
    <name evidence="1" type="ORF">SKP52_24350</name>
</gene>
<dbReference type="OrthoDB" id="9782620at2"/>
<dbReference type="SUPFAM" id="SSF143081">
    <property type="entry name" value="BB1717-like"/>
    <property type="match status" value="1"/>
</dbReference>
<dbReference type="AlphaFoldDB" id="A0A0A7PNR7"/>
<sequence>MCNLYTERLSAAEVAAHFGVDVPDIVATNAPSTVHPGAPGMVVRAESGRRILQSMGWGFPLKLASMKPGSKPKAVNNIADLRKPMWVGLARKPQWRCLIPLTAWAEPAGIKGSKTRTWLSLKDRPVFAWGGLWRDSAEWGPVYSGAMTDANEVAATVHNRMPVLLHEDEYDRWLHGTFDELTALQDRVFPSRLIEIEPTDEPWHGWPSDMLQATLL</sequence>
<dbReference type="Pfam" id="PF02586">
    <property type="entry name" value="SRAP"/>
    <property type="match status" value="1"/>
</dbReference>
<name>A0A0A7PNR7_9SPHN</name>
<keyword evidence="2" id="KW-1185">Reference proteome</keyword>
<dbReference type="KEGG" id="sphk:SKP52_24350"/>
<organism evidence="1 2">
    <name type="scientific">Sphingopyxis fribergensis</name>
    <dbReference type="NCBI Taxonomy" id="1515612"/>
    <lineage>
        <taxon>Bacteria</taxon>
        <taxon>Pseudomonadati</taxon>
        <taxon>Pseudomonadota</taxon>
        <taxon>Alphaproteobacteria</taxon>
        <taxon>Sphingomonadales</taxon>
        <taxon>Sphingomonadaceae</taxon>
        <taxon>Sphingopyxis</taxon>
    </lineage>
</organism>
<evidence type="ECO:0000313" key="2">
    <source>
        <dbReference type="Proteomes" id="UP000030907"/>
    </source>
</evidence>
<evidence type="ECO:0008006" key="3">
    <source>
        <dbReference type="Google" id="ProtNLM"/>
    </source>
</evidence>
<dbReference type="EMBL" id="CP009123">
    <property type="protein sequence ID" value="AJA11711.1"/>
    <property type="molecule type" value="Genomic_DNA"/>
</dbReference>
<geneLocation type="plasmid" evidence="1 2">
    <name>pSfKp5.2</name>
</geneLocation>
<protein>
    <recommendedName>
        <fullName evidence="3">Abasic site processing protein</fullName>
    </recommendedName>
</protein>
<dbReference type="Gene3D" id="3.90.1680.10">
    <property type="entry name" value="SOS response associated peptidase-like"/>
    <property type="match status" value="1"/>
</dbReference>
<dbReference type="Proteomes" id="UP000030907">
    <property type="component" value="Plasmid pSfKp5.2"/>
</dbReference>
<proteinExistence type="predicted"/>
<dbReference type="InterPro" id="IPR003738">
    <property type="entry name" value="SRAP"/>
</dbReference>
<dbReference type="HOGENOM" id="CLU_035990_5_1_5"/>
<dbReference type="InterPro" id="IPR036590">
    <property type="entry name" value="SRAP-like"/>
</dbReference>
<keyword evidence="1" id="KW-0614">Plasmid</keyword>